<accession>A0ABN8XCB3</accession>
<dbReference type="InterPro" id="IPR012727">
    <property type="entry name" value="Gly_oxidase_ThiO"/>
</dbReference>
<dbReference type="PANTHER" id="PTHR13847">
    <property type="entry name" value="SARCOSINE DEHYDROGENASE-RELATED"/>
    <property type="match status" value="1"/>
</dbReference>
<name>A0ABN8XCB3_9GAMM</name>
<dbReference type="Proteomes" id="UP001162030">
    <property type="component" value="Chromosome"/>
</dbReference>
<dbReference type="InterPro" id="IPR006076">
    <property type="entry name" value="FAD-dep_OxRdtase"/>
</dbReference>
<evidence type="ECO:0000313" key="5">
    <source>
        <dbReference type="EMBL" id="CAI8958555.1"/>
    </source>
</evidence>
<proteinExistence type="predicted"/>
<protein>
    <submittedName>
        <fullName evidence="5">Glycine oxidase</fullName>
        <ecNumber evidence="5">1.4.3.19</ecNumber>
    </submittedName>
</protein>
<evidence type="ECO:0000259" key="4">
    <source>
        <dbReference type="Pfam" id="PF01266"/>
    </source>
</evidence>
<keyword evidence="3 5" id="KW-0560">Oxidoreductase</keyword>
<dbReference type="EC" id="1.4.3.19" evidence="5"/>
<dbReference type="Pfam" id="PF01266">
    <property type="entry name" value="DAO"/>
    <property type="match status" value="1"/>
</dbReference>
<gene>
    <name evidence="5" type="primary">thiO</name>
    <name evidence="5" type="ORF">MSZNOR_4609</name>
</gene>
<dbReference type="InterPro" id="IPR036188">
    <property type="entry name" value="FAD/NAD-bd_sf"/>
</dbReference>
<comment type="pathway">
    <text evidence="1">Cofactor biosynthesis; thiamine diphosphate biosynthesis.</text>
</comment>
<evidence type="ECO:0000313" key="6">
    <source>
        <dbReference type="Proteomes" id="UP001162030"/>
    </source>
</evidence>
<dbReference type="NCBIfam" id="TIGR02352">
    <property type="entry name" value="thiamin_ThiO"/>
    <property type="match status" value="1"/>
</dbReference>
<evidence type="ECO:0000256" key="2">
    <source>
        <dbReference type="ARBA" id="ARBA00022977"/>
    </source>
</evidence>
<sequence>MTDIIIIGGGIIGLMTARELVATGAKIIILEKEMIGRESSWAGGGILSPLYPWRTAEPIIQLWLRSHAEYPQLAETLQRHTGIDPEWQRSGLLIGDCENPSLIETWCKSHGIAYERLSFTRFRELEPSVSLTPSSPLFLSEIAQVRNPRLLRACQSDLLAQGAQILEHRPVTEVGMDGRRRIRRVRAGNETFTADQFVITAGAWSGAVSRHLFPLPHPSIEPVKGQMIVFSAEPDLLRHMVLHQGHYLIPRKDGKILAGSTLEYTGFDKATTESARDELLEFAYAALPALRSYPIEKHWAGLRPGTPTGIPYIGRHPEIQNLYFNCGHFRNGFATAPASARLLSDLLLDRPPDIFPEPYSLTVEH</sequence>
<keyword evidence="2" id="KW-0784">Thiamine biosynthesis</keyword>
<dbReference type="RefSeq" id="WP_026609924.1">
    <property type="nucleotide sequence ID" value="NZ_OX458333.1"/>
</dbReference>
<dbReference type="GO" id="GO:0043799">
    <property type="term" value="F:glycine oxidase activity"/>
    <property type="evidence" value="ECO:0007669"/>
    <property type="project" value="UniProtKB-EC"/>
</dbReference>
<feature type="domain" description="FAD dependent oxidoreductase" evidence="4">
    <location>
        <begin position="3"/>
        <end position="346"/>
    </location>
</feature>
<evidence type="ECO:0000256" key="3">
    <source>
        <dbReference type="ARBA" id="ARBA00023002"/>
    </source>
</evidence>
<evidence type="ECO:0000256" key="1">
    <source>
        <dbReference type="ARBA" id="ARBA00004948"/>
    </source>
</evidence>
<organism evidence="5 6">
    <name type="scientific">Methylocaldum szegediense</name>
    <dbReference type="NCBI Taxonomy" id="73780"/>
    <lineage>
        <taxon>Bacteria</taxon>
        <taxon>Pseudomonadati</taxon>
        <taxon>Pseudomonadota</taxon>
        <taxon>Gammaproteobacteria</taxon>
        <taxon>Methylococcales</taxon>
        <taxon>Methylococcaceae</taxon>
        <taxon>Methylocaldum</taxon>
    </lineage>
</organism>
<dbReference type="SUPFAM" id="SSF54373">
    <property type="entry name" value="FAD-linked reductases, C-terminal domain"/>
    <property type="match status" value="1"/>
</dbReference>
<dbReference type="EMBL" id="OX458333">
    <property type="protein sequence ID" value="CAI8958555.1"/>
    <property type="molecule type" value="Genomic_DNA"/>
</dbReference>
<dbReference type="SUPFAM" id="SSF51905">
    <property type="entry name" value="FAD/NAD(P)-binding domain"/>
    <property type="match status" value="1"/>
</dbReference>
<keyword evidence="6" id="KW-1185">Reference proteome</keyword>
<dbReference type="Gene3D" id="3.50.50.60">
    <property type="entry name" value="FAD/NAD(P)-binding domain"/>
    <property type="match status" value="1"/>
</dbReference>
<dbReference type="PANTHER" id="PTHR13847:SF289">
    <property type="entry name" value="GLYCINE OXIDASE"/>
    <property type="match status" value="1"/>
</dbReference>
<dbReference type="Gene3D" id="3.30.9.10">
    <property type="entry name" value="D-Amino Acid Oxidase, subunit A, domain 2"/>
    <property type="match status" value="1"/>
</dbReference>
<reference evidence="5 6" key="1">
    <citation type="submission" date="2023-03" db="EMBL/GenBank/DDBJ databases">
        <authorList>
            <person name="Pearce D."/>
        </authorList>
    </citation>
    <scope>NUCLEOTIDE SEQUENCE [LARGE SCALE GENOMIC DNA]</scope>
    <source>
        <strain evidence="5">Msz</strain>
    </source>
</reference>